<dbReference type="EMBL" id="JAPWDV010000001">
    <property type="protein sequence ID" value="KAJ6225192.1"/>
    <property type="molecule type" value="Genomic_DNA"/>
</dbReference>
<keyword evidence="4" id="KW-1185">Reference proteome</keyword>
<feature type="chain" id="PRO_5040282456" evidence="2">
    <location>
        <begin position="17"/>
        <end position="376"/>
    </location>
</feature>
<organism evidence="3 4">
    <name type="scientific">Blomia tropicalis</name>
    <name type="common">Mite</name>
    <dbReference type="NCBI Taxonomy" id="40697"/>
    <lineage>
        <taxon>Eukaryota</taxon>
        <taxon>Metazoa</taxon>
        <taxon>Ecdysozoa</taxon>
        <taxon>Arthropoda</taxon>
        <taxon>Chelicerata</taxon>
        <taxon>Arachnida</taxon>
        <taxon>Acari</taxon>
        <taxon>Acariformes</taxon>
        <taxon>Sarcoptiformes</taxon>
        <taxon>Astigmata</taxon>
        <taxon>Glycyphagoidea</taxon>
        <taxon>Echimyopodidae</taxon>
        <taxon>Blomia</taxon>
    </lineage>
</organism>
<sequence length="376" mass="44485">MNWSMIIIINVMVIDATINIDSLCSFKVEWRIVGTYYHHDTNSLKLIIETQTNPSFLVFEFDNKSLYDTIVDSSMIDSKMAKPLRTIWPPINDGIRPNIGIMAIVGINSGKQLLFIYDDKAETFDIESGRMMKLIDHHFDGSTPLIDRNDRGTLLTKDDEQWYYQAIFFHHTKLWPNSPAYIIMEMDVNNPIMDSDRERYLRLVTMNSNTKLKNVVKWKWASGYVRNELYHIYTDRSVYHFNPEKLYLDSNVKSIDWEVWFKVLKLDYKDYFQCNRYSKQTINDNMTVKNLDHVYKKLLYVRDSKKSLNYRWSTIYIFFGLHLFVATVAIVFIIVVKMNEPQQTLEEEVKSKMQKSIYEVQHHKTNSSMTVNDSSK</sequence>
<reference evidence="3" key="1">
    <citation type="submission" date="2022-12" db="EMBL/GenBank/DDBJ databases">
        <title>Genome assemblies of Blomia tropicalis.</title>
        <authorList>
            <person name="Cui Y."/>
        </authorList>
    </citation>
    <scope>NUCLEOTIDE SEQUENCE</scope>
    <source>
        <tissue evidence="3">Adult mites</tissue>
    </source>
</reference>
<feature type="transmembrane region" description="Helical" evidence="1">
    <location>
        <begin position="315"/>
        <end position="336"/>
    </location>
</feature>
<name>A0A9Q0MIU6_BLOTA</name>
<dbReference type="AlphaFoldDB" id="A0A9Q0MIU6"/>
<comment type="caution">
    <text evidence="3">The sequence shown here is derived from an EMBL/GenBank/DDBJ whole genome shotgun (WGS) entry which is preliminary data.</text>
</comment>
<feature type="signal peptide" evidence="2">
    <location>
        <begin position="1"/>
        <end position="16"/>
    </location>
</feature>
<evidence type="ECO:0000256" key="1">
    <source>
        <dbReference type="SAM" id="Phobius"/>
    </source>
</evidence>
<evidence type="ECO:0000256" key="2">
    <source>
        <dbReference type="SAM" id="SignalP"/>
    </source>
</evidence>
<evidence type="ECO:0000313" key="4">
    <source>
        <dbReference type="Proteomes" id="UP001142055"/>
    </source>
</evidence>
<dbReference type="Proteomes" id="UP001142055">
    <property type="component" value="Chromosome 1"/>
</dbReference>
<keyword evidence="1" id="KW-0812">Transmembrane</keyword>
<protein>
    <submittedName>
        <fullName evidence="3">Uncharacterized protein</fullName>
    </submittedName>
</protein>
<keyword evidence="1" id="KW-1133">Transmembrane helix</keyword>
<proteinExistence type="predicted"/>
<gene>
    <name evidence="3" type="ORF">RDWZM_003737</name>
</gene>
<accession>A0A9Q0MIU6</accession>
<keyword evidence="2" id="KW-0732">Signal</keyword>
<evidence type="ECO:0000313" key="3">
    <source>
        <dbReference type="EMBL" id="KAJ6225192.1"/>
    </source>
</evidence>
<keyword evidence="1" id="KW-0472">Membrane</keyword>